<dbReference type="GO" id="GO:0008483">
    <property type="term" value="F:transaminase activity"/>
    <property type="evidence" value="ECO:0007669"/>
    <property type="project" value="UniProtKB-KW"/>
</dbReference>
<evidence type="ECO:0000313" key="2">
    <source>
        <dbReference type="EMBL" id="MBZ7986665.1"/>
    </source>
</evidence>
<gene>
    <name evidence="2" type="ORF">AVCANL283_00865</name>
</gene>
<dbReference type="InterPro" id="IPR000653">
    <property type="entry name" value="DegT/StrS_aminotransferase"/>
</dbReference>
<evidence type="ECO:0000313" key="3">
    <source>
        <dbReference type="Proteomes" id="UP000786183"/>
    </source>
</evidence>
<protein>
    <submittedName>
        <fullName evidence="2">DegT/DnrJ/EryC1/StrS family aminotransferase</fullName>
    </submittedName>
</protein>
<accession>A0ABS7WPH6</accession>
<dbReference type="Gene3D" id="3.40.640.10">
    <property type="entry name" value="Type I PLP-dependent aspartate aminotransferase-like (Major domain)"/>
    <property type="match status" value="1"/>
</dbReference>
<organism evidence="2 3">
    <name type="scientific">Campylobacter canadensis</name>
    <dbReference type="NCBI Taxonomy" id="449520"/>
    <lineage>
        <taxon>Bacteria</taxon>
        <taxon>Pseudomonadati</taxon>
        <taxon>Campylobacterota</taxon>
        <taxon>Epsilonproteobacteria</taxon>
        <taxon>Campylobacterales</taxon>
        <taxon>Campylobacteraceae</taxon>
        <taxon>Campylobacter</taxon>
    </lineage>
</organism>
<sequence length="360" mass="40700">MFSFINLQAQYKAYKEEIDLEISKILNQAQFIAAPCVKELESNLSKYIKIKHSISCSNGTSALLAALNAIDIKEDDEIITSAFTFIASAEMIALCKAKVVFVDINMQDLNLDINEVKKAITPKTKAILAVSIFGQMPNLLELKKIAEENNIYLIEDAAQSFGAKDDKNNISGSIAHISTTSFFPSKPLGCYGDGGAVFTNDDFLAEKIRLFVNHGSKQRYLHEIIGVNARLDSIQAAVLNVKLKHFDEELAKRQELAKIYDDNLINCKKIKIKDSYTSVYAQYSILVDDREKIINEFIKNDLPYAVHYPMPLHKQPCFKEYNKLTLKNTEYVCKHIISLPFCAFLDKNNQEKVISMFKNL</sequence>
<dbReference type="PIRSF" id="PIRSF000390">
    <property type="entry name" value="PLP_StrS"/>
    <property type="match status" value="1"/>
</dbReference>
<dbReference type="Proteomes" id="UP000786183">
    <property type="component" value="Unassembled WGS sequence"/>
</dbReference>
<dbReference type="Gene3D" id="3.90.1150.10">
    <property type="entry name" value="Aspartate Aminotransferase, domain 1"/>
    <property type="match status" value="1"/>
</dbReference>
<dbReference type="InterPro" id="IPR015424">
    <property type="entry name" value="PyrdxlP-dep_Trfase"/>
</dbReference>
<dbReference type="CDD" id="cd00616">
    <property type="entry name" value="AHBA_syn"/>
    <property type="match status" value="1"/>
</dbReference>
<dbReference type="PANTHER" id="PTHR30244:SF42">
    <property type="entry name" value="UDP-2-ACETAMIDO-2-DEOXY-3-OXO-D-GLUCURONATE AMINOTRANSFERASE"/>
    <property type="match status" value="1"/>
</dbReference>
<keyword evidence="2" id="KW-0032">Aminotransferase</keyword>
<dbReference type="InterPro" id="IPR015421">
    <property type="entry name" value="PyrdxlP-dep_Trfase_major"/>
</dbReference>
<reference evidence="2 3" key="1">
    <citation type="submission" date="2020-07" db="EMBL/GenBank/DDBJ databases">
        <title>Transfer of Campylobacter canadensis to the novel genus Avispirillum gen. nov., that also includes two novel species recovered from migratory waterfowl: Avispirillum anseris sp. nov. and Avispirillum brantae sp. nov.</title>
        <authorList>
            <person name="Miller W.G."/>
            <person name="Chapman M.H."/>
            <person name="Yee E."/>
            <person name="Inglis G.D."/>
        </authorList>
    </citation>
    <scope>NUCLEOTIDE SEQUENCE [LARGE SCALE GENOMIC DNA]</scope>
    <source>
        <strain evidence="2 3">L283</strain>
    </source>
</reference>
<dbReference type="RefSeq" id="WP_224325097.1">
    <property type="nucleotide sequence ID" value="NZ_JACGBB010000001.1"/>
</dbReference>
<dbReference type="SUPFAM" id="SSF53383">
    <property type="entry name" value="PLP-dependent transferases"/>
    <property type="match status" value="1"/>
</dbReference>
<keyword evidence="1" id="KW-0663">Pyridoxal phosphate</keyword>
<dbReference type="Pfam" id="PF01041">
    <property type="entry name" value="DegT_DnrJ_EryC1"/>
    <property type="match status" value="1"/>
</dbReference>
<evidence type="ECO:0000256" key="1">
    <source>
        <dbReference type="RuleBase" id="RU004508"/>
    </source>
</evidence>
<keyword evidence="3" id="KW-1185">Reference proteome</keyword>
<dbReference type="PANTHER" id="PTHR30244">
    <property type="entry name" value="TRANSAMINASE"/>
    <property type="match status" value="1"/>
</dbReference>
<keyword evidence="2" id="KW-0808">Transferase</keyword>
<dbReference type="EMBL" id="JACGBB010000001">
    <property type="protein sequence ID" value="MBZ7986665.1"/>
    <property type="molecule type" value="Genomic_DNA"/>
</dbReference>
<comment type="caution">
    <text evidence="2">The sequence shown here is derived from an EMBL/GenBank/DDBJ whole genome shotgun (WGS) entry which is preliminary data.</text>
</comment>
<proteinExistence type="inferred from homology"/>
<comment type="similarity">
    <text evidence="1">Belongs to the DegT/DnrJ/EryC1 family.</text>
</comment>
<name>A0ABS7WPH6_9BACT</name>
<dbReference type="InterPro" id="IPR015422">
    <property type="entry name" value="PyrdxlP-dep_Trfase_small"/>
</dbReference>